<dbReference type="NCBIfam" id="TIGR01730">
    <property type="entry name" value="RND_mfp"/>
    <property type="match status" value="1"/>
</dbReference>
<dbReference type="Gene3D" id="2.40.30.170">
    <property type="match status" value="1"/>
</dbReference>
<dbReference type="InterPro" id="IPR058637">
    <property type="entry name" value="YknX-like_C"/>
</dbReference>
<evidence type="ECO:0000259" key="3">
    <source>
        <dbReference type="Pfam" id="PF25917"/>
    </source>
</evidence>
<dbReference type="PANTHER" id="PTHR30158">
    <property type="entry name" value="ACRA/E-RELATED COMPONENT OF DRUG EFFLUX TRANSPORTER"/>
    <property type="match status" value="1"/>
</dbReference>
<feature type="domain" description="Multidrug resistance protein MdtA-like barrel-sandwich hybrid" evidence="3">
    <location>
        <begin position="59"/>
        <end position="191"/>
    </location>
</feature>
<dbReference type="Gene3D" id="1.10.287.470">
    <property type="entry name" value="Helix hairpin bin"/>
    <property type="match status" value="1"/>
</dbReference>
<dbReference type="OrthoDB" id="9816569at2"/>
<evidence type="ECO:0000256" key="1">
    <source>
        <dbReference type="ARBA" id="ARBA00009477"/>
    </source>
</evidence>
<organism evidence="6 7">
    <name type="scientific">Beijerinckia indica subsp. indica (strain ATCC 9039 / DSM 1715 / NCIMB 8712)</name>
    <dbReference type="NCBI Taxonomy" id="395963"/>
    <lineage>
        <taxon>Bacteria</taxon>
        <taxon>Pseudomonadati</taxon>
        <taxon>Pseudomonadota</taxon>
        <taxon>Alphaproteobacteria</taxon>
        <taxon>Hyphomicrobiales</taxon>
        <taxon>Beijerinckiaceae</taxon>
        <taxon>Beijerinckia</taxon>
    </lineage>
</organism>
<reference evidence="7" key="1">
    <citation type="submission" date="2008-03" db="EMBL/GenBank/DDBJ databases">
        <title>Complete sequence of chromosome of Beijerinckia indica subsp. indica ATCC 9039.</title>
        <authorList>
            <consortium name="US DOE Joint Genome Institute"/>
            <person name="Copeland A."/>
            <person name="Lucas S."/>
            <person name="Lapidus A."/>
            <person name="Glavina del Rio T."/>
            <person name="Dalin E."/>
            <person name="Tice H."/>
            <person name="Bruce D."/>
            <person name="Goodwin L."/>
            <person name="Pitluck S."/>
            <person name="LaButti K."/>
            <person name="Schmutz J."/>
            <person name="Larimer F."/>
            <person name="Land M."/>
            <person name="Hauser L."/>
            <person name="Kyrpides N."/>
            <person name="Mikhailova N."/>
            <person name="Dunfield P.F."/>
            <person name="Dedysh S.N."/>
            <person name="Liesack W."/>
            <person name="Saw J.H."/>
            <person name="Alam M."/>
            <person name="Chen Y."/>
            <person name="Murrell J.C."/>
            <person name="Richardson P."/>
        </authorList>
    </citation>
    <scope>NUCLEOTIDE SEQUENCE [LARGE SCALE GENOMIC DNA]</scope>
    <source>
        <strain evidence="7">ATCC 9039 / DSM 1715 / NCIMB 8712</strain>
    </source>
</reference>
<dbReference type="Proteomes" id="UP000001695">
    <property type="component" value="Chromosome"/>
</dbReference>
<evidence type="ECO:0000313" key="7">
    <source>
        <dbReference type="Proteomes" id="UP000001695"/>
    </source>
</evidence>
<name>B2IIA5_BEII9</name>
<evidence type="ECO:0000259" key="5">
    <source>
        <dbReference type="Pfam" id="PF25989"/>
    </source>
</evidence>
<dbReference type="RefSeq" id="WP_012385412.1">
    <property type="nucleotide sequence ID" value="NC_010581.1"/>
</dbReference>
<dbReference type="AlphaFoldDB" id="B2IIA5"/>
<feature type="chain" id="PRO_5002777124" evidence="2">
    <location>
        <begin position="22"/>
        <end position="373"/>
    </location>
</feature>
<accession>B2IIA5</accession>
<proteinExistence type="inferred from homology"/>
<dbReference type="KEGG" id="bid:Bind_2450"/>
<reference evidence="6 7" key="2">
    <citation type="journal article" date="2010" name="J. Bacteriol.">
        <title>Complete genome sequence of Beijerinckia indica subsp. indica.</title>
        <authorList>
            <person name="Tamas I."/>
            <person name="Dedysh S.N."/>
            <person name="Liesack W."/>
            <person name="Stott M.B."/>
            <person name="Alam M."/>
            <person name="Murrell J.C."/>
            <person name="Dunfield P.F."/>
        </authorList>
    </citation>
    <scope>NUCLEOTIDE SEQUENCE [LARGE SCALE GENOMIC DNA]</scope>
    <source>
        <strain evidence="7">ATCC 9039 / DSM 1715 / NCIMB 8712</strain>
    </source>
</reference>
<dbReference type="STRING" id="395963.Bind_2450"/>
<comment type="similarity">
    <text evidence="1">Belongs to the membrane fusion protein (MFP) (TC 8.A.1) family.</text>
</comment>
<gene>
    <name evidence="6" type="ordered locus">Bind_2450</name>
</gene>
<dbReference type="GO" id="GO:0046677">
    <property type="term" value="P:response to antibiotic"/>
    <property type="evidence" value="ECO:0007669"/>
    <property type="project" value="TreeGrafter"/>
</dbReference>
<dbReference type="InterPro" id="IPR006143">
    <property type="entry name" value="RND_pump_MFP"/>
</dbReference>
<dbReference type="GO" id="GO:0022857">
    <property type="term" value="F:transmembrane transporter activity"/>
    <property type="evidence" value="ECO:0007669"/>
    <property type="project" value="InterPro"/>
</dbReference>
<dbReference type="InterPro" id="IPR058626">
    <property type="entry name" value="MdtA-like_b-barrel"/>
</dbReference>
<dbReference type="EMBL" id="CP001016">
    <property type="protein sequence ID" value="ACB96059.1"/>
    <property type="molecule type" value="Genomic_DNA"/>
</dbReference>
<keyword evidence="7" id="KW-1185">Reference proteome</keyword>
<feature type="domain" description="Multidrug resistance protein MdtA-like beta-barrel" evidence="4">
    <location>
        <begin position="205"/>
        <end position="289"/>
    </location>
</feature>
<dbReference type="GO" id="GO:0030313">
    <property type="term" value="C:cell envelope"/>
    <property type="evidence" value="ECO:0007669"/>
    <property type="project" value="UniProtKB-SubCell"/>
</dbReference>
<dbReference type="Pfam" id="PF25917">
    <property type="entry name" value="BSH_RND"/>
    <property type="match status" value="1"/>
</dbReference>
<evidence type="ECO:0000259" key="4">
    <source>
        <dbReference type="Pfam" id="PF25944"/>
    </source>
</evidence>
<evidence type="ECO:0000256" key="2">
    <source>
        <dbReference type="SAM" id="SignalP"/>
    </source>
</evidence>
<dbReference type="eggNOG" id="COG0845">
    <property type="taxonomic scope" value="Bacteria"/>
</dbReference>
<keyword evidence="2" id="KW-0732">Signal</keyword>
<dbReference type="Gene3D" id="2.40.420.20">
    <property type="match status" value="1"/>
</dbReference>
<evidence type="ECO:0000313" key="6">
    <source>
        <dbReference type="EMBL" id="ACB96059.1"/>
    </source>
</evidence>
<protein>
    <submittedName>
        <fullName evidence="6">Efflux transporter, RND family, MFP subunit</fullName>
    </submittedName>
</protein>
<dbReference type="InterPro" id="IPR058625">
    <property type="entry name" value="MdtA-like_BSH"/>
</dbReference>
<feature type="domain" description="YknX-like C-terminal permuted SH3-like" evidence="5">
    <location>
        <begin position="296"/>
        <end position="362"/>
    </location>
</feature>
<dbReference type="Gene3D" id="2.40.50.100">
    <property type="match status" value="1"/>
</dbReference>
<sequence length="373" mass="39677">MRLPVILGCFLCLHCAVQAHATEQIIAQSSAPTIVGTTLVSKQPVTKALEFVGRIEAVNKVEVRARVTGYLKAVLFKEGDKVVEGTPLFRIEKEPFDAAVQQAQGALTKTKGILANASLQRARAEELLARQAGTATVRDQRIAEEQTALGDVTMTKAQLESAEINLGYTNITSPIAGVIGRTNVTKGNVVGPNSGILTTIVSLDPTYVVFPVSQREFLRLKDEERRAAGGVLKVGLRFSDGSAYEQSGRVNFVDVTVDKSTDTVTVRASVPNPGGTLIDGQLVRVMVEGDKPQERITVPQTALLADQQGAYVFVVEDGKAVIRRLKLGGEIGSDVIVDNGLTGGEQIIVQGIERVRPGGAVTASPVAPVTDRS</sequence>
<dbReference type="Pfam" id="PF25989">
    <property type="entry name" value="YknX_C"/>
    <property type="match status" value="1"/>
</dbReference>
<dbReference type="SUPFAM" id="SSF111369">
    <property type="entry name" value="HlyD-like secretion proteins"/>
    <property type="match status" value="1"/>
</dbReference>
<dbReference type="Pfam" id="PF25944">
    <property type="entry name" value="Beta-barrel_RND"/>
    <property type="match status" value="1"/>
</dbReference>
<dbReference type="PANTHER" id="PTHR30158:SF3">
    <property type="entry name" value="MULTIDRUG EFFLUX PUMP SUBUNIT ACRA-RELATED"/>
    <property type="match status" value="1"/>
</dbReference>
<dbReference type="GO" id="GO:0005886">
    <property type="term" value="C:plasma membrane"/>
    <property type="evidence" value="ECO:0007669"/>
    <property type="project" value="TreeGrafter"/>
</dbReference>
<feature type="signal peptide" evidence="2">
    <location>
        <begin position="1"/>
        <end position="21"/>
    </location>
</feature>
<dbReference type="HOGENOM" id="CLU_018816_2_1_5"/>